<dbReference type="InterPro" id="IPR007487">
    <property type="entry name" value="ABC_transpt-TYRBP-like"/>
</dbReference>
<dbReference type="CDD" id="cd06325">
    <property type="entry name" value="PBP1_ABC_unchar_transporter"/>
    <property type="match status" value="1"/>
</dbReference>
<organism evidence="2 3">
    <name type="scientific">Methylobacterium phyllostachyos</name>
    <dbReference type="NCBI Taxonomy" id="582672"/>
    <lineage>
        <taxon>Bacteria</taxon>
        <taxon>Pseudomonadati</taxon>
        <taxon>Pseudomonadota</taxon>
        <taxon>Alphaproteobacteria</taxon>
        <taxon>Hyphomicrobiales</taxon>
        <taxon>Methylobacteriaceae</taxon>
        <taxon>Methylobacterium</taxon>
    </lineage>
</organism>
<dbReference type="Proteomes" id="UP000198704">
    <property type="component" value="Unassembled WGS sequence"/>
</dbReference>
<dbReference type="PANTHER" id="PTHR35271">
    <property type="entry name" value="ABC TRANSPORTER, SUBSTRATE-BINDING LIPOPROTEIN-RELATED"/>
    <property type="match status" value="1"/>
</dbReference>
<accession>A0A1G9Z0N6</accession>
<gene>
    <name evidence="2" type="ORF">SAMN05216360_10657</name>
</gene>
<sequence>MKRRTVIAGLPFLLAGHPLAARAQPQARVVALWPFGENDAEGQALSAGFNAALLDRGQREVLIQHRWGGADGARTRALAVEAIRSQPQVIFTYLNAQLRAVTALSHTIPLVFVGASDPAGFGLIENLSRPGGHVTGFTLYESSLGGKWLAALQEAVPAIKWATLLLTPSAATRDGHLYAEAFLGTAAALSIEPAVVMADKAADIDPIVADLAQCGNAGLIVAPGTLSEAQGDRIVAMTAAARIPTLFAIRRFARRGGLMSYGPNPDELVRRAAVYVDRILRGADPGSLPIQAPTKYDLIINLNAARSLGYDISSALLAQADEVVE</sequence>
<dbReference type="Pfam" id="PF04392">
    <property type="entry name" value="ABC_sub_bind"/>
    <property type="match status" value="1"/>
</dbReference>
<dbReference type="OrthoDB" id="1680494at2"/>
<dbReference type="STRING" id="582672.SAMN05216360_10657"/>
<feature type="signal peptide" evidence="1">
    <location>
        <begin position="1"/>
        <end position="23"/>
    </location>
</feature>
<dbReference type="PANTHER" id="PTHR35271:SF1">
    <property type="entry name" value="ABC TRANSPORTER, SUBSTRATE-BINDING LIPOPROTEIN"/>
    <property type="match status" value="1"/>
</dbReference>
<dbReference type="RefSeq" id="WP_091715783.1">
    <property type="nucleotide sequence ID" value="NZ_FNHS01000006.1"/>
</dbReference>
<evidence type="ECO:0000313" key="2">
    <source>
        <dbReference type="EMBL" id="SDN14948.1"/>
    </source>
</evidence>
<feature type="chain" id="PRO_5011478648" evidence="1">
    <location>
        <begin position="24"/>
        <end position="325"/>
    </location>
</feature>
<evidence type="ECO:0000313" key="3">
    <source>
        <dbReference type="Proteomes" id="UP000198704"/>
    </source>
</evidence>
<keyword evidence="3" id="KW-1185">Reference proteome</keyword>
<protein>
    <submittedName>
        <fullName evidence="2">Putative ABC transport system substrate-binding protein</fullName>
    </submittedName>
</protein>
<evidence type="ECO:0000256" key="1">
    <source>
        <dbReference type="SAM" id="SignalP"/>
    </source>
</evidence>
<dbReference type="Gene3D" id="3.40.50.2300">
    <property type="match status" value="2"/>
</dbReference>
<name>A0A1G9Z0N6_9HYPH</name>
<dbReference type="EMBL" id="FNHS01000006">
    <property type="protein sequence ID" value="SDN14948.1"/>
    <property type="molecule type" value="Genomic_DNA"/>
</dbReference>
<keyword evidence="1" id="KW-0732">Signal</keyword>
<dbReference type="AlphaFoldDB" id="A0A1G9Z0N6"/>
<reference evidence="3" key="1">
    <citation type="submission" date="2016-10" db="EMBL/GenBank/DDBJ databases">
        <authorList>
            <person name="Varghese N."/>
            <person name="Submissions S."/>
        </authorList>
    </citation>
    <scope>NUCLEOTIDE SEQUENCE [LARGE SCALE GENOMIC DNA]</scope>
    <source>
        <strain evidence="3">BL47</strain>
    </source>
</reference>
<proteinExistence type="predicted"/>